<evidence type="ECO:0000259" key="4">
    <source>
        <dbReference type="Pfam" id="PF00656"/>
    </source>
</evidence>
<evidence type="ECO:0000256" key="1">
    <source>
        <dbReference type="ARBA" id="ARBA00022574"/>
    </source>
</evidence>
<sequence length="1763" mass="187831">MQVQRRDGGGAGVGRRLFIALGSGRYCNLPEEDQLPVVATDIVAMTELLEDFGYRRVLAGLGEYDGAEQIRRKLSHWSRDCELTADDVVVLYFAGHGVVEDRGRHYLLCWDSRDDDLAATALATEDVVRILCQGPLRRLLVVLDTCAGGAGAAEGAGVALQTIAYRQSGGDASTGLWFLASARRKDVAHEGTFVSAFRAAVDTTTGRTGQRQQYLDLTELVKAVNERLDADGRGQRAELASGLVTGLAPFLPNSGFREDLPPVGTDLEVQRRVASHDLTEHFGPRSRGVEFESEQGIYFSGRVRVLAHLVRWLTAADGDGRGRVVTGSPGCGKSAVLGRVVALSDSLYRDRLDLSGVDLTTVVPEGCVTAAVHARHKRLEEVVERIARTLGAEPGGTAALLQELTRRGRQGAPVVIVVDAVDEAGSDTAADAGGHGEPRRITRELLRPMSDIPGVRLLVGTRHELVTSLGPTFTVLDLDDPAYRADENDVTGYVTKVLLAAEEPGVPTPYRERQELARTVAREVAGRAAGVYLYARTTARTLRSDGAAVDVSKPGWADELPSEIGEAFDDYLARFGPDEPRVRRMLLSLAFSEGKGLPRGHIWTTLTSVISGAPCTEEDIAWVLDVAEAYIAEVTDDDRRSAYRLYHKALAEHLRRTADRSPEEIQRAVVDALIATVPRSPGGASPDWFAAPPYVRQHLATHAEAAGRLVALIKDPGFLLAGESLALLRALASVSVDEAADGPRRIRSAYEQIAHRMAPDRALSHRAAELQLSARRCGADGLADRIDGLGLALPWSARWAWWSTSGTHRLLNGHTGWVDCVAVGALDGRPIAVTGGRGNDRTARVWDLTTQQQIGEPLDVGIGVSAVAIGDIGDYTVALTGGLDGSVRVWDLSAGQEYGQRLAGHTNSIMDIAIHSIDGRPVALTASADGTARLWDLASRRQLGRDLTAHKRTVHSAALGEVDGRPVALTGGADKRAHVWDLTALLNGGEPETDGGWLTGHTDEITAVAMGERDGRAVALLGDDSGMVSLWDLAERRQIGEPVAAHVHFVRGGVNAVAAGVLNGTPVALTSGKDEAKLWDLCTLRQLAHPLRGHVDQIRSSALSDRPDGPMAVTVGTDRTARIWDLTADQPAGNHTHRVLTSAFTEWCGRPLAMTGSEDGTARVWDLRTRDQVGRPMEGHAGTVESAALGTVNGRVLAVTGGSDCTVRLWDVLSGEQLGPPLEGHTNSVNCLGLTTVAGRTVLVSGSGDGTLRVWDTMTHRPLLGPLSGHIGSVTHLAIRQCGRGTEIAVATSLDHAYVWGITDHGGELSATMRHHSSAGDRKGTVLTIGAAFLGARPVVMSTNVANTVRLHDISTGTLVGTPFAGHVSTVWSAVLGRIGTRDVVASMSSDDTVRMWDPETGDALGAPIVGQVAGIRNRTVPGLVFGRDGGRPLGITAFFREVRVWDLNTMQPVDEPLCGGQMRLKAVAISNTTRGQTVVTGAGDGTLRTHALEDGRAAASHLTSARLLSSLATADVDGACLMVRCDFMAMEVWNVSSRELLWEQPGRWNLARIHPSADRTLIVAASHDRSVHIWDLTTKAPVCVPMSGHSAQVQDMRTAALSGHELAASASLDGTVRLWNLRTGEPFGAVLGGHTSGAQAVEIGHVDGRDVVLTGAGDGRLRMWELATGHELPVGVERSPGALTTVRLSTFHDRPTALVADSYGLVRVWDLNTSLCFAEADLGGGINDLAMTDDGQVCFATDMGLVALSFRGTANGRAEEHT</sequence>
<dbReference type="Gene3D" id="2.130.10.10">
    <property type="entry name" value="YVTN repeat-like/Quinoprotein amine dehydrogenase"/>
    <property type="match status" value="5"/>
</dbReference>
<accession>A0A401VVL8</accession>
<dbReference type="PROSITE" id="PS50082">
    <property type="entry name" value="WD_REPEATS_2"/>
    <property type="match status" value="10"/>
</dbReference>
<dbReference type="InterPro" id="IPR027417">
    <property type="entry name" value="P-loop_NTPase"/>
</dbReference>
<dbReference type="PROSITE" id="PS00678">
    <property type="entry name" value="WD_REPEATS_1"/>
    <property type="match status" value="7"/>
</dbReference>
<dbReference type="Pfam" id="PF00400">
    <property type="entry name" value="WD40"/>
    <property type="match status" value="8"/>
</dbReference>
<dbReference type="InterPro" id="IPR020472">
    <property type="entry name" value="WD40_PAC1"/>
</dbReference>
<keyword evidence="1 3" id="KW-0853">WD repeat</keyword>
<organism evidence="5 6">
    <name type="scientific">Streptomyces paromomycinus</name>
    <name type="common">Streptomyces rimosus subsp. paromomycinus</name>
    <dbReference type="NCBI Taxonomy" id="92743"/>
    <lineage>
        <taxon>Bacteria</taxon>
        <taxon>Bacillati</taxon>
        <taxon>Actinomycetota</taxon>
        <taxon>Actinomycetes</taxon>
        <taxon>Kitasatosporales</taxon>
        <taxon>Streptomycetaceae</taxon>
        <taxon>Streptomyces</taxon>
    </lineage>
</organism>
<dbReference type="Gene3D" id="3.40.50.1460">
    <property type="match status" value="1"/>
</dbReference>
<evidence type="ECO:0000313" key="6">
    <source>
        <dbReference type="Proteomes" id="UP000286746"/>
    </source>
</evidence>
<dbReference type="CDD" id="cd00200">
    <property type="entry name" value="WD40"/>
    <property type="match status" value="1"/>
</dbReference>
<dbReference type="Proteomes" id="UP000286746">
    <property type="component" value="Unassembled WGS sequence"/>
</dbReference>
<dbReference type="SUPFAM" id="SSF50998">
    <property type="entry name" value="Quinoprotein alcohol dehydrogenase-like"/>
    <property type="match status" value="1"/>
</dbReference>
<dbReference type="Gene3D" id="3.40.50.300">
    <property type="entry name" value="P-loop containing nucleotide triphosphate hydrolases"/>
    <property type="match status" value="1"/>
</dbReference>
<comment type="caution">
    <text evidence="5">The sequence shown here is derived from an EMBL/GenBank/DDBJ whole genome shotgun (WGS) entry which is preliminary data.</text>
</comment>
<dbReference type="PROSITE" id="PS50294">
    <property type="entry name" value="WD_REPEATS_REGION"/>
    <property type="match status" value="3"/>
</dbReference>
<dbReference type="PANTHER" id="PTHR22847:SF637">
    <property type="entry name" value="WD REPEAT DOMAIN 5B"/>
    <property type="match status" value="1"/>
</dbReference>
<keyword evidence="6" id="KW-1185">Reference proteome</keyword>
<feature type="repeat" description="WD" evidence="3">
    <location>
        <begin position="1091"/>
        <end position="1134"/>
    </location>
</feature>
<dbReference type="InterPro" id="IPR011600">
    <property type="entry name" value="Pept_C14_caspase"/>
</dbReference>
<feature type="repeat" description="WD" evidence="3">
    <location>
        <begin position="1557"/>
        <end position="1585"/>
    </location>
</feature>
<dbReference type="Pfam" id="PF00656">
    <property type="entry name" value="Peptidase_C14"/>
    <property type="match status" value="1"/>
</dbReference>
<feature type="repeat" description="WD" evidence="3">
    <location>
        <begin position="1222"/>
        <end position="1256"/>
    </location>
</feature>
<dbReference type="GO" id="GO:0004197">
    <property type="term" value="F:cysteine-type endopeptidase activity"/>
    <property type="evidence" value="ECO:0007669"/>
    <property type="project" value="InterPro"/>
</dbReference>
<feature type="repeat" description="WD" evidence="3">
    <location>
        <begin position="1632"/>
        <end position="1675"/>
    </location>
</feature>
<evidence type="ECO:0000256" key="2">
    <source>
        <dbReference type="ARBA" id="ARBA00022737"/>
    </source>
</evidence>
<protein>
    <recommendedName>
        <fullName evidence="4">Peptidase C14 caspase domain-containing protein</fullName>
    </recommendedName>
</protein>
<feature type="repeat" description="WD" evidence="3">
    <location>
        <begin position="902"/>
        <end position="945"/>
    </location>
</feature>
<feature type="repeat" description="WD" evidence="3">
    <location>
        <begin position="1177"/>
        <end position="1220"/>
    </location>
</feature>
<dbReference type="SUPFAM" id="SSF50978">
    <property type="entry name" value="WD40 repeat-like"/>
    <property type="match status" value="2"/>
</dbReference>
<dbReference type="InterPro" id="IPR015943">
    <property type="entry name" value="WD40/YVTN_repeat-like_dom_sf"/>
</dbReference>
<dbReference type="InterPro" id="IPR036322">
    <property type="entry name" value="WD40_repeat_dom_sf"/>
</dbReference>
<feature type="repeat" description="WD" evidence="3">
    <location>
        <begin position="1364"/>
        <end position="1407"/>
    </location>
</feature>
<dbReference type="PANTHER" id="PTHR22847">
    <property type="entry name" value="WD40 REPEAT PROTEIN"/>
    <property type="match status" value="1"/>
</dbReference>
<dbReference type="GO" id="GO:0006508">
    <property type="term" value="P:proteolysis"/>
    <property type="evidence" value="ECO:0007669"/>
    <property type="project" value="InterPro"/>
</dbReference>
<dbReference type="PRINTS" id="PR00320">
    <property type="entry name" value="GPROTEINBRPT"/>
</dbReference>
<dbReference type="SUPFAM" id="SSF52129">
    <property type="entry name" value="Caspase-like"/>
    <property type="match status" value="1"/>
</dbReference>
<feature type="repeat" description="WD" evidence="3">
    <location>
        <begin position="1587"/>
        <end position="1630"/>
    </location>
</feature>
<dbReference type="SMART" id="SM00320">
    <property type="entry name" value="WD40"/>
    <property type="match status" value="15"/>
</dbReference>
<feature type="repeat" description="WD" evidence="3">
    <location>
        <begin position="1132"/>
        <end position="1175"/>
    </location>
</feature>
<dbReference type="InterPro" id="IPR029030">
    <property type="entry name" value="Caspase-like_dom_sf"/>
</dbReference>
<dbReference type="InterPro" id="IPR011047">
    <property type="entry name" value="Quinoprotein_ADH-like_sf"/>
</dbReference>
<evidence type="ECO:0000313" key="5">
    <source>
        <dbReference type="EMBL" id="GCD41115.1"/>
    </source>
</evidence>
<feature type="domain" description="Peptidase C14 caspase" evidence="4">
    <location>
        <begin position="33"/>
        <end position="240"/>
    </location>
</feature>
<reference evidence="5 6" key="1">
    <citation type="submission" date="2018-11" db="EMBL/GenBank/DDBJ databases">
        <title>Whole genome sequence of Streptomyces paromomycinus NBRC 15454(T).</title>
        <authorList>
            <person name="Komaki H."/>
            <person name="Tamura T."/>
        </authorList>
    </citation>
    <scope>NUCLEOTIDE SEQUENCE [LARGE SCALE GENOMIC DNA]</scope>
    <source>
        <strain evidence="5 6">NBRC 15454</strain>
    </source>
</reference>
<gene>
    <name evidence="5" type="ORF">GKJPGBOP_00768</name>
</gene>
<dbReference type="InterPro" id="IPR001680">
    <property type="entry name" value="WD40_rpt"/>
</dbReference>
<evidence type="ECO:0000256" key="3">
    <source>
        <dbReference type="PROSITE-ProRule" id="PRU00221"/>
    </source>
</evidence>
<dbReference type="InterPro" id="IPR019775">
    <property type="entry name" value="WD40_repeat_CS"/>
</dbReference>
<proteinExistence type="predicted"/>
<dbReference type="SUPFAM" id="SSF52540">
    <property type="entry name" value="P-loop containing nucleoside triphosphate hydrolases"/>
    <property type="match status" value="1"/>
</dbReference>
<feature type="repeat" description="WD" evidence="3">
    <location>
        <begin position="879"/>
        <end position="900"/>
    </location>
</feature>
<name>A0A401VVL8_STREY</name>
<keyword evidence="2" id="KW-0677">Repeat</keyword>
<dbReference type="EMBL" id="BHZD01000001">
    <property type="protein sequence ID" value="GCD41115.1"/>
    <property type="molecule type" value="Genomic_DNA"/>
</dbReference>